<evidence type="ECO:0000256" key="1">
    <source>
        <dbReference type="ARBA" id="ARBA00004123"/>
    </source>
</evidence>
<dbReference type="SUPFAM" id="SSF57667">
    <property type="entry name" value="beta-beta-alpha zinc fingers"/>
    <property type="match status" value="1"/>
</dbReference>
<feature type="region of interest" description="Disordered" evidence="9">
    <location>
        <begin position="405"/>
        <end position="429"/>
    </location>
</feature>
<dbReference type="Pfam" id="PF05699">
    <property type="entry name" value="Dimer_Tnp_hAT"/>
    <property type="match status" value="1"/>
</dbReference>
<proteinExistence type="predicted"/>
<evidence type="ECO:0000313" key="13">
    <source>
        <dbReference type="Proteomes" id="UP000663879"/>
    </source>
</evidence>
<sequence length="545" mass="63161">MSSPFSSLVWRHFKLNPDNPTIGICQICLKTKTEKASSILRKNNTTYLWNHLEADHYQEFMSIKSSQDKSKQATLNVSSQNKLTFNVGLQSKYSIDTYKAEMIVLGCHPYRIVEEEGFKNLISYLCPNYKLPGREFFKTLINKMYDENVEKIKNELIQAEFVTLTSDLCPESIKNHTLQLQHIIYIIKTTIFKWDLEKKIAAIVTDNAANIVNAVNYTDNLSIRCSAHTIQLAINDAFKNNNQIDDILSKCKTVVSHFKHSSLAAATLQVIQKQLHLKENELIQEVSTRWNSKYYMIERLFEQKSSLNLYISENPETDLPQLTNQEWRIIDGLINILEPMEASTRILSGDKYSTISLIIPLITGLIVSLKSRKSSEIAVNKFRDHLVDFIKRRFAHVEKNLDPRANFQSSKKGATNDIERLSSDEQPSAKRPCFDLREFIIEQQCIEDQSENNEYVIELENYLKQPIILKKNDTDLFDILDWWENNKFSFPNLYSLTKKYLSIPATSAPCEKIFPKPERYFPKKDQGLIQRTLTVFFFSCIILTN</sequence>
<keyword evidence="2" id="KW-0479">Metal-binding</keyword>
<dbReference type="InterPro" id="IPR036236">
    <property type="entry name" value="Znf_C2H2_sf"/>
</dbReference>
<dbReference type="SUPFAM" id="SSF53098">
    <property type="entry name" value="Ribonuclease H-like"/>
    <property type="match status" value="1"/>
</dbReference>
<dbReference type="PANTHER" id="PTHR46481:SF10">
    <property type="entry name" value="ZINC FINGER BED DOMAIN-CONTAINING PROTEIN 39"/>
    <property type="match status" value="1"/>
</dbReference>
<evidence type="ECO:0000256" key="2">
    <source>
        <dbReference type="ARBA" id="ARBA00022723"/>
    </source>
</evidence>
<evidence type="ECO:0000256" key="6">
    <source>
        <dbReference type="ARBA" id="ARBA00023125"/>
    </source>
</evidence>
<comment type="caution">
    <text evidence="12">The sequence shown here is derived from an EMBL/GenBank/DDBJ whole genome shotgun (WGS) entry which is preliminary data.</text>
</comment>
<evidence type="ECO:0000256" key="5">
    <source>
        <dbReference type="ARBA" id="ARBA00023015"/>
    </source>
</evidence>
<dbReference type="GO" id="GO:0009791">
    <property type="term" value="P:post-embryonic development"/>
    <property type="evidence" value="ECO:0007669"/>
    <property type="project" value="UniProtKB-ARBA"/>
</dbReference>
<feature type="domain" description="BED-type" evidence="10">
    <location>
        <begin position="7"/>
        <end position="56"/>
    </location>
</feature>
<dbReference type="PANTHER" id="PTHR46481">
    <property type="entry name" value="ZINC FINGER BED DOMAIN-CONTAINING PROTEIN 4"/>
    <property type="match status" value="1"/>
</dbReference>
<keyword evidence="6" id="KW-0238">DNA-binding</keyword>
<dbReference type="OrthoDB" id="1607513at2759"/>
<dbReference type="AlphaFoldDB" id="A0A814JRE5"/>
<keyword evidence="3" id="KW-0863">Zinc-finger</keyword>
<evidence type="ECO:0000259" key="10">
    <source>
        <dbReference type="Pfam" id="PF02892"/>
    </source>
</evidence>
<dbReference type="SUPFAM" id="SSF140996">
    <property type="entry name" value="Hermes dimerisation domain"/>
    <property type="match status" value="1"/>
</dbReference>
<dbReference type="EMBL" id="CAJNOC010005055">
    <property type="protein sequence ID" value="CAF1041170.1"/>
    <property type="molecule type" value="Genomic_DNA"/>
</dbReference>
<evidence type="ECO:0000259" key="11">
    <source>
        <dbReference type="Pfam" id="PF05699"/>
    </source>
</evidence>
<evidence type="ECO:0000313" key="12">
    <source>
        <dbReference type="EMBL" id="CAF1041170.1"/>
    </source>
</evidence>
<organism evidence="12 13">
    <name type="scientific">Brachionus calyciflorus</name>
    <dbReference type="NCBI Taxonomy" id="104777"/>
    <lineage>
        <taxon>Eukaryota</taxon>
        <taxon>Metazoa</taxon>
        <taxon>Spiralia</taxon>
        <taxon>Gnathifera</taxon>
        <taxon>Rotifera</taxon>
        <taxon>Eurotatoria</taxon>
        <taxon>Monogononta</taxon>
        <taxon>Pseudotrocha</taxon>
        <taxon>Ploima</taxon>
        <taxon>Brachionidae</taxon>
        <taxon>Brachionus</taxon>
    </lineage>
</organism>
<protein>
    <submittedName>
        <fullName evidence="12">Uncharacterized protein</fullName>
    </submittedName>
</protein>
<evidence type="ECO:0000256" key="9">
    <source>
        <dbReference type="SAM" id="MobiDB-lite"/>
    </source>
</evidence>
<dbReference type="InterPro" id="IPR008906">
    <property type="entry name" value="HATC_C_dom"/>
</dbReference>
<evidence type="ECO:0000256" key="8">
    <source>
        <dbReference type="ARBA" id="ARBA00023242"/>
    </source>
</evidence>
<keyword evidence="7" id="KW-0804">Transcription</keyword>
<gene>
    <name evidence="12" type="ORF">OXX778_LOCUS18356</name>
</gene>
<evidence type="ECO:0000256" key="3">
    <source>
        <dbReference type="ARBA" id="ARBA00022771"/>
    </source>
</evidence>
<keyword evidence="8" id="KW-0539">Nucleus</keyword>
<dbReference type="Pfam" id="PF02892">
    <property type="entry name" value="zf-BED"/>
    <property type="match status" value="1"/>
</dbReference>
<dbReference type="GO" id="GO:0008270">
    <property type="term" value="F:zinc ion binding"/>
    <property type="evidence" value="ECO:0007669"/>
    <property type="project" value="UniProtKB-KW"/>
</dbReference>
<keyword evidence="4" id="KW-0862">Zinc</keyword>
<dbReference type="InterPro" id="IPR012337">
    <property type="entry name" value="RNaseH-like_sf"/>
</dbReference>
<evidence type="ECO:0000256" key="4">
    <source>
        <dbReference type="ARBA" id="ARBA00022833"/>
    </source>
</evidence>
<dbReference type="GO" id="GO:0005634">
    <property type="term" value="C:nucleus"/>
    <property type="evidence" value="ECO:0007669"/>
    <property type="project" value="UniProtKB-SubCell"/>
</dbReference>
<evidence type="ECO:0000256" key="7">
    <source>
        <dbReference type="ARBA" id="ARBA00023163"/>
    </source>
</evidence>
<name>A0A814JRE5_9BILA</name>
<comment type="subcellular location">
    <subcellularLocation>
        <location evidence="1">Nucleus</location>
    </subcellularLocation>
</comment>
<dbReference type="Proteomes" id="UP000663879">
    <property type="component" value="Unassembled WGS sequence"/>
</dbReference>
<keyword evidence="13" id="KW-1185">Reference proteome</keyword>
<feature type="domain" description="HAT C-terminal dimerisation" evidence="11">
    <location>
        <begin position="458"/>
        <end position="521"/>
    </location>
</feature>
<dbReference type="GO" id="GO:0003677">
    <property type="term" value="F:DNA binding"/>
    <property type="evidence" value="ECO:0007669"/>
    <property type="project" value="UniProtKB-KW"/>
</dbReference>
<reference evidence="12" key="1">
    <citation type="submission" date="2021-02" db="EMBL/GenBank/DDBJ databases">
        <authorList>
            <person name="Nowell W R."/>
        </authorList>
    </citation>
    <scope>NUCLEOTIDE SEQUENCE</scope>
    <source>
        <strain evidence="12">Ploen Becks lab</strain>
    </source>
</reference>
<dbReference type="GO" id="GO:0046983">
    <property type="term" value="F:protein dimerization activity"/>
    <property type="evidence" value="ECO:0007669"/>
    <property type="project" value="InterPro"/>
</dbReference>
<accession>A0A814JRE5</accession>
<dbReference type="InterPro" id="IPR003656">
    <property type="entry name" value="Znf_BED"/>
</dbReference>
<dbReference type="InterPro" id="IPR052035">
    <property type="entry name" value="ZnF_BED_domain_contain"/>
</dbReference>
<keyword evidence="5" id="KW-0805">Transcription regulation</keyword>